<keyword evidence="2" id="KW-0808">Transferase</keyword>
<evidence type="ECO:0000259" key="1">
    <source>
        <dbReference type="PROSITE" id="PS50011"/>
    </source>
</evidence>
<dbReference type="PANTHER" id="PTHR44167">
    <property type="entry name" value="OVARIAN-SPECIFIC SERINE/THREONINE-PROTEIN KINASE LOK-RELATED"/>
    <property type="match status" value="1"/>
</dbReference>
<dbReference type="InterPro" id="IPR000719">
    <property type="entry name" value="Prot_kinase_dom"/>
</dbReference>
<gene>
    <name evidence="2" type="ORF">RCA23_c12490</name>
</gene>
<accession>A0AAN0RID3</accession>
<dbReference type="PANTHER" id="PTHR44167:SF24">
    <property type="entry name" value="SERINE_THREONINE-PROTEIN KINASE CHK2"/>
    <property type="match status" value="1"/>
</dbReference>
<sequence>MSSIVTFEKLYMSVPFEDKDWAKNNGFKFDRMAKAWYLPPGKNPLEFKQYWSYLENTYHDRHELKKRGCRFNSKLKKWYVPSDCQEPYYEFVKWWPESLKQFVFNDKFIIEDYISKTGQSEMFKARSLHDGEFYAIKYFLGDVANFSNDAHRRAIDSEINALRSLEDHPNILEIVEWDQIADSSRFYIVSPWMPLGSLDNYIGRTESEIADLIFSAFKGTYDLNLQDIPDDDLEDNLDTETDVWLDEHQIIHGILDGIAHAHANNILHRDIKPGNILLDWVDNEVESANFVPLLCDFGTSKTFSRDTIKESEHTVVGLRTRPYRPEFIASSAQGKKEISHQKTWDLFAWAIVTIELMADRSVDSSEEALEILDAEIAPKLDEAIVNLIKSALSFNPNLRPHDTDDFRRKLNKLTEQRKKRLAWTN</sequence>
<evidence type="ECO:0000313" key="2">
    <source>
        <dbReference type="EMBL" id="AII86796.1"/>
    </source>
</evidence>
<dbReference type="Pfam" id="PF00069">
    <property type="entry name" value="Pkinase"/>
    <property type="match status" value="1"/>
</dbReference>
<proteinExistence type="predicted"/>
<dbReference type="EMBL" id="CP003984">
    <property type="protein sequence ID" value="AII86796.1"/>
    <property type="molecule type" value="Genomic_DNA"/>
</dbReference>
<dbReference type="Proteomes" id="UP000028680">
    <property type="component" value="Chromosome"/>
</dbReference>
<dbReference type="SMART" id="SM00220">
    <property type="entry name" value="S_TKc"/>
    <property type="match status" value="1"/>
</dbReference>
<dbReference type="PROSITE" id="PS50011">
    <property type="entry name" value="PROTEIN_KINASE_DOM"/>
    <property type="match status" value="1"/>
</dbReference>
<dbReference type="Pfam" id="PF18974">
    <property type="entry name" value="DUF5710"/>
    <property type="match status" value="1"/>
</dbReference>
<dbReference type="InterPro" id="IPR011009">
    <property type="entry name" value="Kinase-like_dom_sf"/>
</dbReference>
<keyword evidence="2" id="KW-0418">Kinase</keyword>
<dbReference type="InterPro" id="IPR043764">
    <property type="entry name" value="DUF5710"/>
</dbReference>
<feature type="domain" description="Protein kinase" evidence="1">
    <location>
        <begin position="108"/>
        <end position="414"/>
    </location>
</feature>
<protein>
    <submittedName>
        <fullName evidence="2">Serine/threonine protein kinase</fullName>
    </submittedName>
</protein>
<dbReference type="KEGG" id="ptp:RCA23_c12490"/>
<dbReference type="PROSITE" id="PS00108">
    <property type="entry name" value="PROTEIN_KINASE_ST"/>
    <property type="match status" value="1"/>
</dbReference>
<dbReference type="Gene3D" id="1.10.510.10">
    <property type="entry name" value="Transferase(Phosphotransferase) domain 1"/>
    <property type="match status" value="2"/>
</dbReference>
<dbReference type="GO" id="GO:0004674">
    <property type="term" value="F:protein serine/threonine kinase activity"/>
    <property type="evidence" value="ECO:0007669"/>
    <property type="project" value="UniProtKB-KW"/>
</dbReference>
<dbReference type="GO" id="GO:0005524">
    <property type="term" value="F:ATP binding"/>
    <property type="evidence" value="ECO:0007669"/>
    <property type="project" value="InterPro"/>
</dbReference>
<dbReference type="AlphaFoldDB" id="A0AAN0RID3"/>
<dbReference type="RefSeq" id="WP_169701355.1">
    <property type="nucleotide sequence ID" value="NZ_CP003984.1"/>
</dbReference>
<evidence type="ECO:0000313" key="3">
    <source>
        <dbReference type="Proteomes" id="UP000028680"/>
    </source>
</evidence>
<name>A0AAN0RID3_9RHOB</name>
<reference evidence="2 3" key="1">
    <citation type="journal article" date="2014" name="ISME J.">
        <title>Adaptation of an abundant Roseobacter RCA organism to pelagic systems revealed by genomic and transcriptomic analyses.</title>
        <authorList>
            <person name="Voget S."/>
            <person name="Wemheuer B."/>
            <person name="Brinkhoff T."/>
            <person name="Vollmers J."/>
            <person name="Dietrich S."/>
            <person name="Giebel H.A."/>
            <person name="Beardsley C."/>
            <person name="Sardemann C."/>
            <person name="Bakenhus I."/>
            <person name="Billerbeck S."/>
            <person name="Daniel R."/>
            <person name="Simon M."/>
        </authorList>
    </citation>
    <scope>NUCLEOTIDE SEQUENCE [LARGE SCALE GENOMIC DNA]</scope>
    <source>
        <strain evidence="2 3">RCA23</strain>
    </source>
</reference>
<dbReference type="GO" id="GO:0005737">
    <property type="term" value="C:cytoplasm"/>
    <property type="evidence" value="ECO:0007669"/>
    <property type="project" value="TreeGrafter"/>
</dbReference>
<keyword evidence="3" id="KW-1185">Reference proteome</keyword>
<organism evidence="2 3">
    <name type="scientific">Planktomarina temperata RCA23</name>
    <dbReference type="NCBI Taxonomy" id="666509"/>
    <lineage>
        <taxon>Bacteria</taxon>
        <taxon>Pseudomonadati</taxon>
        <taxon>Pseudomonadota</taxon>
        <taxon>Alphaproteobacteria</taxon>
        <taxon>Rhodobacterales</taxon>
        <taxon>Paracoccaceae</taxon>
        <taxon>Planktomarina</taxon>
    </lineage>
</organism>
<dbReference type="InterPro" id="IPR008271">
    <property type="entry name" value="Ser/Thr_kinase_AS"/>
</dbReference>
<dbReference type="SUPFAM" id="SSF56112">
    <property type="entry name" value="Protein kinase-like (PK-like)"/>
    <property type="match status" value="1"/>
</dbReference>
<keyword evidence="2" id="KW-0723">Serine/threonine-protein kinase</keyword>